<organism evidence="1 2">
    <name type="scientific">Eleutherodactylus coqui</name>
    <name type="common">Puerto Rican coqui</name>
    <dbReference type="NCBI Taxonomy" id="57060"/>
    <lineage>
        <taxon>Eukaryota</taxon>
        <taxon>Metazoa</taxon>
        <taxon>Chordata</taxon>
        <taxon>Craniata</taxon>
        <taxon>Vertebrata</taxon>
        <taxon>Euteleostomi</taxon>
        <taxon>Amphibia</taxon>
        <taxon>Batrachia</taxon>
        <taxon>Anura</taxon>
        <taxon>Neobatrachia</taxon>
        <taxon>Hyloidea</taxon>
        <taxon>Eleutherodactylidae</taxon>
        <taxon>Eleutherodactylinae</taxon>
        <taxon>Eleutherodactylus</taxon>
        <taxon>Eleutherodactylus</taxon>
    </lineage>
</organism>
<proteinExistence type="predicted"/>
<accession>A0A8J6K4D5</accession>
<protein>
    <submittedName>
        <fullName evidence="1">Uncharacterized protein</fullName>
    </submittedName>
</protein>
<evidence type="ECO:0000313" key="1">
    <source>
        <dbReference type="EMBL" id="KAG9474919.1"/>
    </source>
</evidence>
<evidence type="ECO:0000313" key="2">
    <source>
        <dbReference type="Proteomes" id="UP000770717"/>
    </source>
</evidence>
<reference evidence="1" key="1">
    <citation type="thesis" date="2020" institute="ProQuest LLC" country="789 East Eisenhower Parkway, Ann Arbor, MI, USA">
        <title>Comparative Genomics and Chromosome Evolution.</title>
        <authorList>
            <person name="Mudd A.B."/>
        </authorList>
    </citation>
    <scope>NUCLEOTIDE SEQUENCE</scope>
    <source>
        <strain evidence="1">HN-11 Male</strain>
        <tissue evidence="1">Kidney and liver</tissue>
    </source>
</reference>
<gene>
    <name evidence="1" type="ORF">GDO78_003403</name>
</gene>
<dbReference type="AlphaFoldDB" id="A0A8J6K4D5"/>
<dbReference type="Proteomes" id="UP000770717">
    <property type="component" value="Unassembled WGS sequence"/>
</dbReference>
<sequence>MIAGGVILLASTSSQFMSRKYRCAIRQSVWVAWNTIKDSLLNFCAISSRKKPPICGQFIHNHANRKIIYRLSMFFTHHQSWGCVSWCTSTLTSGPLVSQHYSKAEVCYFDVSLCCQKDVCWLKVPV</sequence>
<name>A0A8J6K4D5_ELECQ</name>
<keyword evidence="2" id="KW-1185">Reference proteome</keyword>
<dbReference type="EMBL" id="WNTK01000012">
    <property type="protein sequence ID" value="KAG9474919.1"/>
    <property type="molecule type" value="Genomic_DNA"/>
</dbReference>
<comment type="caution">
    <text evidence="1">The sequence shown here is derived from an EMBL/GenBank/DDBJ whole genome shotgun (WGS) entry which is preliminary data.</text>
</comment>